<evidence type="ECO:0000256" key="1">
    <source>
        <dbReference type="SAM" id="MobiDB-lite"/>
    </source>
</evidence>
<sequence>MEDYFPSSPPTGGSYTDEVEMTESEAAVNTTEEPFSLPGLKHNQSSTFGPAMLAIVAQITGQTSHIHSLHGIIRGLQKKVRRASKQPPPTTTYHDDPALMEKASLFNISQAPPPPPATGKTPPGLPAPAPPPPAAPRNSWAQVGRKKAPKAKTTTAAGPTAPGKRERTLIINRDGTPVPDHITPLLLRDSINSALPKALIAEVRFTPNHHNQLIAVSTTTSDRLLKSRTQLEATVRHLLPSATGLQKEFQIVQIVIHNIPTTIPSTEEGFNQVHREVEHFNPGITLHRSPHWLTKKAKERENKTPPWFSPLPDDPNLPRHSKAFSSSGDALNAPPTFASMRQHNAYPASATAITTSAAPPHPLPPYVP</sequence>
<keyword evidence="3" id="KW-1185">Reference proteome</keyword>
<organism evidence="2 3">
    <name type="scientific">Discina gigas</name>
    <dbReference type="NCBI Taxonomy" id="1032678"/>
    <lineage>
        <taxon>Eukaryota</taxon>
        <taxon>Fungi</taxon>
        <taxon>Dikarya</taxon>
        <taxon>Ascomycota</taxon>
        <taxon>Pezizomycotina</taxon>
        <taxon>Pezizomycetes</taxon>
        <taxon>Pezizales</taxon>
        <taxon>Discinaceae</taxon>
        <taxon>Discina</taxon>
    </lineage>
</organism>
<dbReference type="EMBL" id="JBBBZM010000588">
    <property type="protein sequence ID" value="KAL0630495.1"/>
    <property type="molecule type" value="Genomic_DNA"/>
</dbReference>
<dbReference type="Proteomes" id="UP001447188">
    <property type="component" value="Unassembled WGS sequence"/>
</dbReference>
<protein>
    <submittedName>
        <fullName evidence="2">Uncharacterized protein</fullName>
    </submittedName>
</protein>
<name>A0ABR3G3I6_9PEZI</name>
<proteinExistence type="predicted"/>
<gene>
    <name evidence="2" type="ORF">Q9L58_010658</name>
</gene>
<feature type="region of interest" description="Disordered" evidence="1">
    <location>
        <begin position="78"/>
        <end position="97"/>
    </location>
</feature>
<accession>A0ABR3G3I6</accession>
<feature type="compositionally biased region" description="Pro residues" evidence="1">
    <location>
        <begin position="111"/>
        <end position="135"/>
    </location>
</feature>
<comment type="caution">
    <text evidence="2">The sequence shown here is derived from an EMBL/GenBank/DDBJ whole genome shotgun (WGS) entry which is preliminary data.</text>
</comment>
<feature type="compositionally biased region" description="Low complexity" evidence="1">
    <location>
        <begin position="345"/>
        <end position="358"/>
    </location>
</feature>
<feature type="non-terminal residue" evidence="2">
    <location>
        <position position="368"/>
    </location>
</feature>
<evidence type="ECO:0000313" key="3">
    <source>
        <dbReference type="Proteomes" id="UP001447188"/>
    </source>
</evidence>
<reference evidence="2 3" key="1">
    <citation type="submission" date="2024-02" db="EMBL/GenBank/DDBJ databases">
        <title>Discinaceae phylogenomics.</title>
        <authorList>
            <person name="Dirks A.C."/>
            <person name="James T.Y."/>
        </authorList>
    </citation>
    <scope>NUCLEOTIDE SEQUENCE [LARGE SCALE GENOMIC DNA]</scope>
    <source>
        <strain evidence="2 3">ACD0624</strain>
    </source>
</reference>
<feature type="region of interest" description="Disordered" evidence="1">
    <location>
        <begin position="297"/>
        <end position="368"/>
    </location>
</feature>
<feature type="region of interest" description="Disordered" evidence="1">
    <location>
        <begin position="107"/>
        <end position="166"/>
    </location>
</feature>
<evidence type="ECO:0000313" key="2">
    <source>
        <dbReference type="EMBL" id="KAL0630495.1"/>
    </source>
</evidence>
<feature type="compositionally biased region" description="Pro residues" evidence="1">
    <location>
        <begin position="359"/>
        <end position="368"/>
    </location>
</feature>
<feature type="compositionally biased region" description="Low complexity" evidence="1">
    <location>
        <begin position="151"/>
        <end position="162"/>
    </location>
</feature>